<reference evidence="2 3" key="1">
    <citation type="submission" date="2015-07" db="EMBL/GenBank/DDBJ databases">
        <authorList>
            <person name="Noorani M."/>
        </authorList>
    </citation>
    <scope>NUCLEOTIDE SEQUENCE [LARGE SCALE GENOMIC DNA]</scope>
    <source>
        <strain evidence="2 3">CECT 7802</strain>
    </source>
</reference>
<dbReference type="Proteomes" id="UP000049222">
    <property type="component" value="Unassembled WGS sequence"/>
</dbReference>
<feature type="transmembrane region" description="Helical" evidence="1">
    <location>
        <begin position="107"/>
        <end position="130"/>
    </location>
</feature>
<keyword evidence="1" id="KW-0812">Transmembrane</keyword>
<proteinExistence type="predicted"/>
<dbReference type="EMBL" id="CXSU01000012">
    <property type="protein sequence ID" value="CTQ50984.1"/>
    <property type="molecule type" value="Genomic_DNA"/>
</dbReference>
<feature type="transmembrane region" description="Helical" evidence="1">
    <location>
        <begin position="42"/>
        <end position="61"/>
    </location>
</feature>
<sequence>MTESPTPFAYLGKYALILVGGIAALMVANAVMLGTIGVPVPSGAATIIPPMIAALVVGQTWGKDAGALPDSRAAWRFAAMAAGVFLAVQLPLTLFGLSAVGPAGQGVFTFAAILLLVTTAIVLLANRWFVSVGAKGAIKQR</sequence>
<keyword evidence="3" id="KW-1185">Reference proteome</keyword>
<feature type="transmembrane region" description="Helical" evidence="1">
    <location>
        <begin position="73"/>
        <end position="95"/>
    </location>
</feature>
<feature type="transmembrane region" description="Helical" evidence="1">
    <location>
        <begin position="14"/>
        <end position="36"/>
    </location>
</feature>
<accession>A0A0M6YM56</accession>
<gene>
    <name evidence="2" type="ORF">JDO7802_03015</name>
</gene>
<name>A0A0M6YM56_9RHOB</name>
<evidence type="ECO:0000313" key="3">
    <source>
        <dbReference type="Proteomes" id="UP000049222"/>
    </source>
</evidence>
<dbReference type="InterPro" id="IPR047730">
    <property type="entry name" value="ABZJ_00895-like"/>
</dbReference>
<evidence type="ECO:0000256" key="1">
    <source>
        <dbReference type="SAM" id="Phobius"/>
    </source>
</evidence>
<dbReference type="STRING" id="420998.JDO7802_03015"/>
<keyword evidence="1" id="KW-1133">Transmembrane helix</keyword>
<protein>
    <submittedName>
        <fullName evidence="2">Uncharacterized protein</fullName>
    </submittedName>
</protein>
<dbReference type="NCBIfam" id="NF038216">
    <property type="entry name" value="ABZJ_00895_fam"/>
    <property type="match status" value="1"/>
</dbReference>
<dbReference type="AlphaFoldDB" id="A0A0M6YM56"/>
<organism evidence="2 3">
    <name type="scientific">Jannaschia donghaensis</name>
    <dbReference type="NCBI Taxonomy" id="420998"/>
    <lineage>
        <taxon>Bacteria</taxon>
        <taxon>Pseudomonadati</taxon>
        <taxon>Pseudomonadota</taxon>
        <taxon>Alphaproteobacteria</taxon>
        <taxon>Rhodobacterales</taxon>
        <taxon>Roseobacteraceae</taxon>
        <taxon>Jannaschia</taxon>
    </lineage>
</organism>
<evidence type="ECO:0000313" key="2">
    <source>
        <dbReference type="EMBL" id="CTQ50984.1"/>
    </source>
</evidence>
<keyword evidence="1" id="KW-0472">Membrane</keyword>
<dbReference type="RefSeq" id="WP_055086742.1">
    <property type="nucleotide sequence ID" value="NZ_CXSU01000012.1"/>
</dbReference>
<dbReference type="OrthoDB" id="7706486at2"/>